<keyword evidence="13" id="KW-1185">Reference proteome</keyword>
<keyword evidence="4 9" id="KW-1133">Transmembrane helix</keyword>
<dbReference type="Proteomes" id="UP000175691">
    <property type="component" value="Unassembled WGS sequence"/>
</dbReference>
<comment type="subcellular location">
    <subcellularLocation>
        <location evidence="1">Cell membrane</location>
        <topology evidence="1">Multi-pass membrane protein</topology>
    </subcellularLocation>
</comment>
<dbReference type="STRING" id="1656094.BFC18_11910"/>
<keyword evidence="6 8" id="KW-0807">Transducer</keyword>
<dbReference type="SUPFAM" id="SSF58104">
    <property type="entry name" value="Methyl-accepting chemotaxis protein (MCP) signaling domain"/>
    <property type="match status" value="1"/>
</dbReference>
<comment type="similarity">
    <text evidence="7">Belongs to the methyl-accepting chemotaxis (MCP) protein family.</text>
</comment>
<dbReference type="InterPro" id="IPR004089">
    <property type="entry name" value="MCPsignal_dom"/>
</dbReference>
<organism evidence="12 13">
    <name type="scientific">Alteromonas confluentis</name>
    <dbReference type="NCBI Taxonomy" id="1656094"/>
    <lineage>
        <taxon>Bacteria</taxon>
        <taxon>Pseudomonadati</taxon>
        <taxon>Pseudomonadota</taxon>
        <taxon>Gammaproteobacteria</taxon>
        <taxon>Alteromonadales</taxon>
        <taxon>Alteromonadaceae</taxon>
        <taxon>Alteromonas/Salinimonas group</taxon>
        <taxon>Alteromonas</taxon>
    </lineage>
</organism>
<dbReference type="GO" id="GO:0006935">
    <property type="term" value="P:chemotaxis"/>
    <property type="evidence" value="ECO:0007669"/>
    <property type="project" value="UniProtKB-ARBA"/>
</dbReference>
<evidence type="ECO:0000256" key="6">
    <source>
        <dbReference type="ARBA" id="ARBA00023224"/>
    </source>
</evidence>
<dbReference type="OrthoDB" id="2489132at2"/>
<feature type="transmembrane region" description="Helical" evidence="9">
    <location>
        <begin position="190"/>
        <end position="210"/>
    </location>
</feature>
<dbReference type="GO" id="GO:0007165">
    <property type="term" value="P:signal transduction"/>
    <property type="evidence" value="ECO:0007669"/>
    <property type="project" value="UniProtKB-KW"/>
</dbReference>
<dbReference type="InterPro" id="IPR033480">
    <property type="entry name" value="sCache_2"/>
</dbReference>
<dbReference type="FunFam" id="1.10.287.950:FF:000001">
    <property type="entry name" value="Methyl-accepting chemotaxis sensory transducer"/>
    <property type="match status" value="1"/>
</dbReference>
<evidence type="ECO:0000256" key="7">
    <source>
        <dbReference type="ARBA" id="ARBA00029447"/>
    </source>
</evidence>
<evidence type="ECO:0000313" key="13">
    <source>
        <dbReference type="Proteomes" id="UP000175691"/>
    </source>
</evidence>
<evidence type="ECO:0000256" key="9">
    <source>
        <dbReference type="SAM" id="Phobius"/>
    </source>
</evidence>
<evidence type="ECO:0000256" key="3">
    <source>
        <dbReference type="ARBA" id="ARBA00022692"/>
    </source>
</evidence>
<proteinExistence type="inferred from homology"/>
<dbReference type="EMBL" id="MDHN01000025">
    <property type="protein sequence ID" value="OFC70715.1"/>
    <property type="molecule type" value="Genomic_DNA"/>
</dbReference>
<gene>
    <name evidence="12" type="ORF">BFC18_11910</name>
</gene>
<dbReference type="AlphaFoldDB" id="A0A1E7ZB17"/>
<dbReference type="PROSITE" id="PS50111">
    <property type="entry name" value="CHEMOTAXIS_TRANSDUC_2"/>
    <property type="match status" value="1"/>
</dbReference>
<evidence type="ECO:0000256" key="5">
    <source>
        <dbReference type="ARBA" id="ARBA00023136"/>
    </source>
</evidence>
<dbReference type="SMART" id="SM00304">
    <property type="entry name" value="HAMP"/>
    <property type="match status" value="1"/>
</dbReference>
<reference evidence="12 13" key="1">
    <citation type="submission" date="2016-08" db="EMBL/GenBank/DDBJ databases">
        <authorList>
            <person name="Seilhamer J.J."/>
        </authorList>
    </citation>
    <scope>NUCLEOTIDE SEQUENCE [LARGE SCALE GENOMIC DNA]</scope>
    <source>
        <strain evidence="12 13">KCTC 42603</strain>
    </source>
</reference>
<dbReference type="RefSeq" id="WP_070125541.1">
    <property type="nucleotide sequence ID" value="NZ_MDHN01000025.1"/>
</dbReference>
<dbReference type="Pfam" id="PF17200">
    <property type="entry name" value="sCache_2"/>
    <property type="match status" value="1"/>
</dbReference>
<dbReference type="InterPro" id="IPR003660">
    <property type="entry name" value="HAMP_dom"/>
</dbReference>
<dbReference type="SMART" id="SM00283">
    <property type="entry name" value="MA"/>
    <property type="match status" value="1"/>
</dbReference>
<dbReference type="CDD" id="cd06225">
    <property type="entry name" value="HAMP"/>
    <property type="match status" value="1"/>
</dbReference>
<dbReference type="PANTHER" id="PTHR32089:SF119">
    <property type="entry name" value="METHYL-ACCEPTING CHEMOTAXIS PROTEIN CTPL"/>
    <property type="match status" value="1"/>
</dbReference>
<evidence type="ECO:0000256" key="1">
    <source>
        <dbReference type="ARBA" id="ARBA00004651"/>
    </source>
</evidence>
<feature type="domain" description="HAMP" evidence="11">
    <location>
        <begin position="212"/>
        <end position="266"/>
    </location>
</feature>
<evidence type="ECO:0000259" key="10">
    <source>
        <dbReference type="PROSITE" id="PS50111"/>
    </source>
</evidence>
<feature type="transmembrane region" description="Helical" evidence="9">
    <location>
        <begin position="12"/>
        <end position="31"/>
    </location>
</feature>
<dbReference type="PROSITE" id="PS50885">
    <property type="entry name" value="HAMP"/>
    <property type="match status" value="1"/>
</dbReference>
<sequence length="543" mass="58987">MKLRNFSVVQRLAFLVLLVASLVVVMTTVVLQQHYKAQKEDAYESTKHIVEIAYSTVQHYAELANKGTLSQADAQSLAKASISSMRYDNGNYLWIQDDTPAMVMHPIKPALNGQDLTTFKDANGDTFFVTMAKLVKSENAGFVPYVWPLPNSEEAVDKISYVKRFADWQWTIGTGIYLTRLDAAFSTIRNIFIGLGVICLVLIALFTWLIGKSITTPLHAAADSMKNIAQGEGDLTRELPTDGNDEIARLARHYNAFVAKVRDSLQALNSAIEQVSSQGKQLETIRCSSGSQAETQSHNAIQVAAAMEQITVQIGDVSQHAAAANQSTEQAESNAHQGITAVAKSVQEIQSLNQSIDSLVNTVNQLAQQSDKIGSVLDVIRGISEQTNLLALNAAIEAARAGEQGRGFAVVADEVRTLASRTGQSTDEIQQMIQELQTGSAAAVSAVKTSQSTVDSTVSNVNEANDTLHTLLSIVSDIAGKNRHIAEATDQQNEAAQEVNLRINELSESAKHTVDNVEQMTKTSQALADYVEKARQAMSKFQF</sequence>
<evidence type="ECO:0000313" key="12">
    <source>
        <dbReference type="EMBL" id="OFC70715.1"/>
    </source>
</evidence>
<evidence type="ECO:0000259" key="11">
    <source>
        <dbReference type="PROSITE" id="PS50885"/>
    </source>
</evidence>
<dbReference type="CDD" id="cd11386">
    <property type="entry name" value="MCP_signal"/>
    <property type="match status" value="1"/>
</dbReference>
<evidence type="ECO:0000256" key="8">
    <source>
        <dbReference type="PROSITE-ProRule" id="PRU00284"/>
    </source>
</evidence>
<dbReference type="PANTHER" id="PTHR32089">
    <property type="entry name" value="METHYL-ACCEPTING CHEMOTAXIS PROTEIN MCPB"/>
    <property type="match status" value="1"/>
</dbReference>
<evidence type="ECO:0000256" key="4">
    <source>
        <dbReference type="ARBA" id="ARBA00022989"/>
    </source>
</evidence>
<accession>A0A1E7ZB17</accession>
<evidence type="ECO:0000256" key="2">
    <source>
        <dbReference type="ARBA" id="ARBA00022475"/>
    </source>
</evidence>
<protein>
    <submittedName>
        <fullName evidence="12">Chemotaxis protein</fullName>
    </submittedName>
</protein>
<dbReference type="Gene3D" id="6.10.340.10">
    <property type="match status" value="1"/>
</dbReference>
<dbReference type="Pfam" id="PF00672">
    <property type="entry name" value="HAMP"/>
    <property type="match status" value="1"/>
</dbReference>
<feature type="domain" description="Methyl-accepting transducer" evidence="10">
    <location>
        <begin position="271"/>
        <end position="507"/>
    </location>
</feature>
<dbReference type="GO" id="GO:0005886">
    <property type="term" value="C:plasma membrane"/>
    <property type="evidence" value="ECO:0007669"/>
    <property type="project" value="UniProtKB-SubCell"/>
</dbReference>
<name>A0A1E7ZB17_9ALTE</name>
<keyword evidence="5 9" id="KW-0472">Membrane</keyword>
<keyword evidence="2" id="KW-1003">Cell membrane</keyword>
<keyword evidence="3 9" id="KW-0812">Transmembrane</keyword>
<dbReference type="SMART" id="SM01049">
    <property type="entry name" value="Cache_2"/>
    <property type="match status" value="1"/>
</dbReference>
<comment type="caution">
    <text evidence="12">The sequence shown here is derived from an EMBL/GenBank/DDBJ whole genome shotgun (WGS) entry which is preliminary data.</text>
</comment>
<dbReference type="Gene3D" id="3.30.450.20">
    <property type="entry name" value="PAS domain"/>
    <property type="match status" value="1"/>
</dbReference>
<dbReference type="Pfam" id="PF00015">
    <property type="entry name" value="MCPsignal"/>
    <property type="match status" value="1"/>
</dbReference>
<dbReference type="Gene3D" id="1.10.287.950">
    <property type="entry name" value="Methyl-accepting chemotaxis protein"/>
    <property type="match status" value="1"/>
</dbReference>